<dbReference type="Gene3D" id="3.40.50.720">
    <property type="entry name" value="NAD(P)-binding Rossmann-like Domain"/>
    <property type="match status" value="1"/>
</dbReference>
<evidence type="ECO:0000256" key="1">
    <source>
        <dbReference type="SAM" id="Phobius"/>
    </source>
</evidence>
<dbReference type="Proteomes" id="UP000297693">
    <property type="component" value="Unassembled WGS sequence"/>
</dbReference>
<accession>A0A4R9K248</accession>
<dbReference type="InterPro" id="IPR036291">
    <property type="entry name" value="NAD(P)-bd_dom_sf"/>
</dbReference>
<dbReference type="EMBL" id="RQGD01000022">
    <property type="protein sequence ID" value="TGL60069.1"/>
    <property type="molecule type" value="Genomic_DNA"/>
</dbReference>
<evidence type="ECO:0000313" key="4">
    <source>
        <dbReference type="Proteomes" id="UP000297693"/>
    </source>
</evidence>
<proteinExistence type="predicted"/>
<sequence>MKLKTILLTGVSGVIGRLVATNLIENFKIIAIGSEYSRIPESIRHHKNFKFYERNFLTINTTSELGILEPVDLVLHLAGVVSGSKISEIDYFKINSESTKLLLGLAKEKKSHAFGLASSVSVYGHHESNLSLESERLGSSVYARSKIAAENHCLGSSVPFSLFRIASVYGHGTKSFVSKLHSLFQKGIYPSFGKERKKSILHVEDLVSFLCAWCEAALEEKVVQPVYVLSHPEAVTISMVVEELRRQGKAKYKGIPIPIFGFLIPVFNFFYRRLRSLQGAPYHESPLYPLLSSVEIFDERSWKDLRLSPKWDLRKGISQYK</sequence>
<name>A0A4R9K248_9LEPT</name>
<keyword evidence="4" id="KW-1185">Reference proteome</keyword>
<feature type="transmembrane region" description="Helical" evidence="1">
    <location>
        <begin position="254"/>
        <end position="271"/>
    </location>
</feature>
<dbReference type="InterPro" id="IPR001509">
    <property type="entry name" value="Epimerase_deHydtase"/>
</dbReference>
<dbReference type="InterPro" id="IPR050177">
    <property type="entry name" value="Lipid_A_modif_metabolic_enz"/>
</dbReference>
<dbReference type="Pfam" id="PF01370">
    <property type="entry name" value="Epimerase"/>
    <property type="match status" value="1"/>
</dbReference>
<gene>
    <name evidence="3" type="ORF">EHQ58_06105</name>
</gene>
<evidence type="ECO:0000259" key="2">
    <source>
        <dbReference type="Pfam" id="PF01370"/>
    </source>
</evidence>
<reference evidence="3" key="1">
    <citation type="journal article" date="2019" name="PLoS Negl. Trop. Dis.">
        <title>Revisiting the worldwide diversity of Leptospira species in the environment.</title>
        <authorList>
            <person name="Vincent A.T."/>
            <person name="Schiettekatte O."/>
            <person name="Bourhy P."/>
            <person name="Veyrier F.J."/>
            <person name="Picardeau M."/>
        </authorList>
    </citation>
    <scope>NUCLEOTIDE SEQUENCE [LARGE SCALE GENOMIC DNA]</scope>
    <source>
        <strain evidence="3">201702476</strain>
    </source>
</reference>
<evidence type="ECO:0000313" key="3">
    <source>
        <dbReference type="EMBL" id="TGL60069.1"/>
    </source>
</evidence>
<comment type="caution">
    <text evidence="3">The sequence shown here is derived from an EMBL/GenBank/DDBJ whole genome shotgun (WGS) entry which is preliminary data.</text>
</comment>
<keyword evidence="1" id="KW-0812">Transmembrane</keyword>
<dbReference type="AlphaFoldDB" id="A0A4R9K248"/>
<dbReference type="OrthoDB" id="345696at2"/>
<feature type="domain" description="NAD-dependent epimerase/dehydratase" evidence="2">
    <location>
        <begin position="6"/>
        <end position="216"/>
    </location>
</feature>
<dbReference type="PANTHER" id="PTHR43245">
    <property type="entry name" value="BIFUNCTIONAL POLYMYXIN RESISTANCE PROTEIN ARNA"/>
    <property type="match status" value="1"/>
</dbReference>
<keyword evidence="1" id="KW-0472">Membrane</keyword>
<dbReference type="RefSeq" id="WP_135622996.1">
    <property type="nucleotide sequence ID" value="NZ_RQGD01000022.1"/>
</dbReference>
<keyword evidence="1" id="KW-1133">Transmembrane helix</keyword>
<protein>
    <submittedName>
        <fullName evidence="3">NAD-dependent epimerase/dehydratase family protein</fullName>
    </submittedName>
</protein>
<dbReference type="SUPFAM" id="SSF51735">
    <property type="entry name" value="NAD(P)-binding Rossmann-fold domains"/>
    <property type="match status" value="1"/>
</dbReference>
<organism evidence="3 4">
    <name type="scientific">Leptospira ognonensis</name>
    <dbReference type="NCBI Taxonomy" id="2484945"/>
    <lineage>
        <taxon>Bacteria</taxon>
        <taxon>Pseudomonadati</taxon>
        <taxon>Spirochaetota</taxon>
        <taxon>Spirochaetia</taxon>
        <taxon>Leptospirales</taxon>
        <taxon>Leptospiraceae</taxon>
        <taxon>Leptospira</taxon>
    </lineage>
</organism>